<dbReference type="GO" id="GO:0071949">
    <property type="term" value="F:FAD binding"/>
    <property type="evidence" value="ECO:0007669"/>
    <property type="project" value="InterPro"/>
</dbReference>
<dbReference type="GO" id="GO:0102099">
    <property type="term" value="F:FAD-dependent urate hydroxylase activity"/>
    <property type="evidence" value="ECO:0007669"/>
    <property type="project" value="UniProtKB-EC"/>
</dbReference>
<gene>
    <name evidence="4" type="ORF">HDA36_000651</name>
</gene>
<dbReference type="EMBL" id="JACHDB010000001">
    <property type="protein sequence ID" value="MBB5430567.1"/>
    <property type="molecule type" value="Genomic_DNA"/>
</dbReference>
<dbReference type="PRINTS" id="PR00420">
    <property type="entry name" value="RNGMNOXGNASE"/>
</dbReference>
<dbReference type="PANTHER" id="PTHR13789">
    <property type="entry name" value="MONOOXYGENASE"/>
    <property type="match status" value="1"/>
</dbReference>
<evidence type="ECO:0000313" key="5">
    <source>
        <dbReference type="Proteomes" id="UP000572635"/>
    </source>
</evidence>
<evidence type="ECO:0000256" key="2">
    <source>
        <dbReference type="ARBA" id="ARBA00023033"/>
    </source>
</evidence>
<dbReference type="EC" id="1.14.13.113" evidence="4"/>
<dbReference type="InterPro" id="IPR036188">
    <property type="entry name" value="FAD/NAD-bd_sf"/>
</dbReference>
<keyword evidence="2" id="KW-0503">Monooxygenase</keyword>
<organism evidence="4 5">
    <name type="scientific">Nocardiopsis composta</name>
    <dbReference type="NCBI Taxonomy" id="157465"/>
    <lineage>
        <taxon>Bacteria</taxon>
        <taxon>Bacillati</taxon>
        <taxon>Actinomycetota</taxon>
        <taxon>Actinomycetes</taxon>
        <taxon>Streptosporangiales</taxon>
        <taxon>Nocardiopsidaceae</taxon>
        <taxon>Nocardiopsis</taxon>
    </lineage>
</organism>
<dbReference type="Proteomes" id="UP000572635">
    <property type="component" value="Unassembled WGS sequence"/>
</dbReference>
<keyword evidence="5" id="KW-1185">Reference proteome</keyword>
<dbReference type="Pfam" id="PF01494">
    <property type="entry name" value="FAD_binding_3"/>
    <property type="match status" value="1"/>
</dbReference>
<dbReference type="PANTHER" id="PTHR13789:SF309">
    <property type="entry name" value="PUTATIVE (AFU_ORTHOLOGUE AFUA_6G14510)-RELATED"/>
    <property type="match status" value="1"/>
</dbReference>
<reference evidence="4 5" key="1">
    <citation type="submission" date="2020-08" db="EMBL/GenBank/DDBJ databases">
        <title>Sequencing the genomes of 1000 actinobacteria strains.</title>
        <authorList>
            <person name="Klenk H.-P."/>
        </authorList>
    </citation>
    <scope>NUCLEOTIDE SEQUENCE [LARGE SCALE GENOMIC DNA]</scope>
    <source>
        <strain evidence="4 5">DSM 44551</strain>
    </source>
</reference>
<dbReference type="Gene3D" id="3.50.50.60">
    <property type="entry name" value="FAD/NAD(P)-binding domain"/>
    <property type="match status" value="1"/>
</dbReference>
<evidence type="ECO:0000313" key="4">
    <source>
        <dbReference type="EMBL" id="MBB5430567.1"/>
    </source>
</evidence>
<proteinExistence type="predicted"/>
<dbReference type="InterPro" id="IPR050493">
    <property type="entry name" value="FAD-dep_Monooxygenase_BioMet"/>
</dbReference>
<dbReference type="SUPFAM" id="SSF51905">
    <property type="entry name" value="FAD/NAD(P)-binding domain"/>
    <property type="match status" value="1"/>
</dbReference>
<comment type="caution">
    <text evidence="4">The sequence shown here is derived from an EMBL/GenBank/DDBJ whole genome shotgun (WGS) entry which is preliminary data.</text>
</comment>
<feature type="domain" description="FAD-binding" evidence="3">
    <location>
        <begin position="2"/>
        <end position="332"/>
    </location>
</feature>
<dbReference type="AlphaFoldDB" id="A0A7W8QHI3"/>
<keyword evidence="1 4" id="KW-0560">Oxidoreductase</keyword>
<protein>
    <submittedName>
        <fullName evidence="4">FAD-dependent urate hydroxylase</fullName>
        <ecNumber evidence="4">1.14.13.113</ecNumber>
    </submittedName>
</protein>
<name>A0A7W8QHI3_9ACTN</name>
<evidence type="ECO:0000259" key="3">
    <source>
        <dbReference type="Pfam" id="PF01494"/>
    </source>
</evidence>
<dbReference type="InterPro" id="IPR002938">
    <property type="entry name" value="FAD-bd"/>
</dbReference>
<accession>A0A7W8QHI3</accession>
<evidence type="ECO:0000256" key="1">
    <source>
        <dbReference type="ARBA" id="ARBA00023002"/>
    </source>
</evidence>
<dbReference type="RefSeq" id="WP_184388538.1">
    <property type="nucleotide sequence ID" value="NZ_BAAAJD010000023.1"/>
</dbReference>
<sequence length="385" mass="41083">MKVIVIGAGVGGLCAARGLLARGHEVEVYEKGEALRTGGAALGIYANGVAALDALGIRIDDLGRRLDSLEMADSDGRPRFTVDVASIDRRLGRQTRGVPRRDLLLRLAEGLPEQVLRFGARAESVRSAGRGAEVAFADGSTVRGDAVIGADGIHSPLRRALPGLPPAKATGWATWQALTPVRHDFTESHRSRCVQGPEGMCGNMPAGGGLLQWWFDVPWTPDSPAPASPAAMLRDRFARWTDPLVVELLDRAKDEDLGLYPHFLHEVPKVWGEGAATLLGDAAHAFPPAMAQGANQTIEDALALTRALGDAGEEVDVPEALRRYERTRRKGAALASSISSREMVTRNLPPAAVSRAVPDALWTWQFRATLSSISTVLRDGAPAPA</sequence>